<dbReference type="InParanoid" id="C7Q014"/>
<dbReference type="AlphaFoldDB" id="C7Q014"/>
<proteinExistence type="predicted"/>
<keyword evidence="2" id="KW-1185">Reference proteome</keyword>
<evidence type="ECO:0000313" key="2">
    <source>
        <dbReference type="Proteomes" id="UP000000851"/>
    </source>
</evidence>
<dbReference type="KEGG" id="cai:Caci_6661"/>
<reference evidence="1 2" key="1">
    <citation type="journal article" date="2009" name="Stand. Genomic Sci.">
        <title>Complete genome sequence of Catenulispora acidiphila type strain (ID 139908).</title>
        <authorList>
            <person name="Copeland A."/>
            <person name="Lapidus A."/>
            <person name="Glavina Del Rio T."/>
            <person name="Nolan M."/>
            <person name="Lucas S."/>
            <person name="Chen F."/>
            <person name="Tice H."/>
            <person name="Cheng J.F."/>
            <person name="Bruce D."/>
            <person name="Goodwin L."/>
            <person name="Pitluck S."/>
            <person name="Mikhailova N."/>
            <person name="Pati A."/>
            <person name="Ivanova N."/>
            <person name="Mavromatis K."/>
            <person name="Chen A."/>
            <person name="Palaniappan K."/>
            <person name="Chain P."/>
            <person name="Land M."/>
            <person name="Hauser L."/>
            <person name="Chang Y.J."/>
            <person name="Jeffries C.D."/>
            <person name="Chertkov O."/>
            <person name="Brettin T."/>
            <person name="Detter J.C."/>
            <person name="Han C."/>
            <person name="Ali Z."/>
            <person name="Tindall B.J."/>
            <person name="Goker M."/>
            <person name="Bristow J."/>
            <person name="Eisen J.A."/>
            <person name="Markowitz V."/>
            <person name="Hugenholtz P."/>
            <person name="Kyrpides N.C."/>
            <person name="Klenk H.P."/>
        </authorList>
    </citation>
    <scope>NUCLEOTIDE SEQUENCE [LARGE SCALE GENOMIC DNA]</scope>
    <source>
        <strain evidence="2">DSM 44928 / JCM 14897 / NBRC 102108 / NRRL B-24433 / ID139908</strain>
    </source>
</reference>
<accession>C7Q014</accession>
<gene>
    <name evidence="1" type="ordered locus">Caci_6661</name>
</gene>
<protein>
    <submittedName>
        <fullName evidence="1">Uncharacterized protein</fullName>
    </submittedName>
</protein>
<evidence type="ECO:0000313" key="1">
    <source>
        <dbReference type="EMBL" id="ACU75507.1"/>
    </source>
</evidence>
<sequence length="54" mass="5874">MAQLQRRPGTTIGRRGTGAAFVRCPVRMTRIAEVAAHIVKPGELPCIPVETKEC</sequence>
<dbReference type="EMBL" id="CP001700">
    <property type="protein sequence ID" value="ACU75507.1"/>
    <property type="molecule type" value="Genomic_DNA"/>
</dbReference>
<dbReference type="HOGENOM" id="CLU_3041637_0_0_11"/>
<dbReference type="Proteomes" id="UP000000851">
    <property type="component" value="Chromosome"/>
</dbReference>
<organism evidence="1 2">
    <name type="scientific">Catenulispora acidiphila (strain DSM 44928 / JCM 14897 / NBRC 102108 / NRRL B-24433 / ID139908)</name>
    <dbReference type="NCBI Taxonomy" id="479433"/>
    <lineage>
        <taxon>Bacteria</taxon>
        <taxon>Bacillati</taxon>
        <taxon>Actinomycetota</taxon>
        <taxon>Actinomycetes</taxon>
        <taxon>Catenulisporales</taxon>
        <taxon>Catenulisporaceae</taxon>
        <taxon>Catenulispora</taxon>
    </lineage>
</organism>
<dbReference type="STRING" id="479433.Caci_6661"/>
<name>C7Q014_CATAD</name>